<gene>
    <name evidence="2" type="ORF">OLEA9_A063289</name>
</gene>
<dbReference type="GO" id="GO:0006081">
    <property type="term" value="P:aldehyde metabolic process"/>
    <property type="evidence" value="ECO:0007669"/>
    <property type="project" value="InterPro"/>
</dbReference>
<name>A0A8S0S7U0_OLEEU</name>
<evidence type="ECO:0000313" key="3">
    <source>
        <dbReference type="Proteomes" id="UP000594638"/>
    </source>
</evidence>
<dbReference type="GO" id="GO:0005737">
    <property type="term" value="C:cytoplasm"/>
    <property type="evidence" value="ECO:0007669"/>
    <property type="project" value="TreeGrafter"/>
</dbReference>
<dbReference type="InterPro" id="IPR016162">
    <property type="entry name" value="Ald_DH_N"/>
</dbReference>
<sequence length="125" mass="14328">MDCPENLESELKELRDTFNSGITKQESWRRSQLKALLSLLEEKEDDIAKALEQDLGKHPVESFRDEVGPLIKSVNYALKGLKRWMSSKKVISLSIDFNLACLFKVDRRFHKEYNAISTVVVTLVG</sequence>
<dbReference type="GO" id="GO:0004029">
    <property type="term" value="F:aldehyde dehydrogenase (NAD+) activity"/>
    <property type="evidence" value="ECO:0007669"/>
    <property type="project" value="TreeGrafter"/>
</dbReference>
<dbReference type="AlphaFoldDB" id="A0A8S0S7U0"/>
<accession>A0A8S0S7U0</accession>
<keyword evidence="3" id="KW-1185">Reference proteome</keyword>
<dbReference type="PANTHER" id="PTHR43570:SF30">
    <property type="entry name" value="ALDEHYDE DEHYDROGENASE"/>
    <property type="match status" value="1"/>
</dbReference>
<reference evidence="2 3" key="1">
    <citation type="submission" date="2019-12" db="EMBL/GenBank/DDBJ databases">
        <authorList>
            <person name="Alioto T."/>
            <person name="Alioto T."/>
            <person name="Gomez Garrido J."/>
        </authorList>
    </citation>
    <scope>NUCLEOTIDE SEQUENCE [LARGE SCALE GENOMIC DNA]</scope>
</reference>
<dbReference type="InterPro" id="IPR012394">
    <property type="entry name" value="Aldehyde_DH_NAD(P)"/>
</dbReference>
<dbReference type="InterPro" id="IPR016161">
    <property type="entry name" value="Ald_DH/histidinol_DH"/>
</dbReference>
<dbReference type="EMBL" id="CACTIH010003948">
    <property type="protein sequence ID" value="CAA2987793.1"/>
    <property type="molecule type" value="Genomic_DNA"/>
</dbReference>
<protein>
    <submittedName>
        <fullName evidence="2">Aldehyde dehydrogenase family 3 member F1-like</fullName>
    </submittedName>
</protein>
<dbReference type="SUPFAM" id="SSF53720">
    <property type="entry name" value="ALDH-like"/>
    <property type="match status" value="1"/>
</dbReference>
<keyword evidence="1" id="KW-0560">Oxidoreductase</keyword>
<dbReference type="PANTHER" id="PTHR43570">
    <property type="entry name" value="ALDEHYDE DEHYDROGENASE"/>
    <property type="match status" value="1"/>
</dbReference>
<proteinExistence type="predicted"/>
<dbReference type="Gramene" id="OE9A063289T1">
    <property type="protein sequence ID" value="OE9A063289C1"/>
    <property type="gene ID" value="OE9A063289"/>
</dbReference>
<dbReference type="OrthoDB" id="440325at2759"/>
<comment type="caution">
    <text evidence="2">The sequence shown here is derived from an EMBL/GenBank/DDBJ whole genome shotgun (WGS) entry which is preliminary data.</text>
</comment>
<dbReference type="Proteomes" id="UP000594638">
    <property type="component" value="Unassembled WGS sequence"/>
</dbReference>
<organism evidence="2 3">
    <name type="scientific">Olea europaea subsp. europaea</name>
    <dbReference type="NCBI Taxonomy" id="158383"/>
    <lineage>
        <taxon>Eukaryota</taxon>
        <taxon>Viridiplantae</taxon>
        <taxon>Streptophyta</taxon>
        <taxon>Embryophyta</taxon>
        <taxon>Tracheophyta</taxon>
        <taxon>Spermatophyta</taxon>
        <taxon>Magnoliopsida</taxon>
        <taxon>eudicotyledons</taxon>
        <taxon>Gunneridae</taxon>
        <taxon>Pentapetalae</taxon>
        <taxon>asterids</taxon>
        <taxon>lamiids</taxon>
        <taxon>Lamiales</taxon>
        <taxon>Oleaceae</taxon>
        <taxon>Oleeae</taxon>
        <taxon>Olea</taxon>
    </lineage>
</organism>
<evidence type="ECO:0000256" key="1">
    <source>
        <dbReference type="ARBA" id="ARBA00023002"/>
    </source>
</evidence>
<evidence type="ECO:0000313" key="2">
    <source>
        <dbReference type="EMBL" id="CAA2987793.1"/>
    </source>
</evidence>
<dbReference type="Gene3D" id="3.40.605.10">
    <property type="entry name" value="Aldehyde Dehydrogenase, Chain A, domain 1"/>
    <property type="match status" value="1"/>
</dbReference>